<dbReference type="EMBL" id="JYDR01000763">
    <property type="protein sequence ID" value="KRY63936.1"/>
    <property type="molecule type" value="Genomic_DNA"/>
</dbReference>
<dbReference type="Proteomes" id="UP000054826">
    <property type="component" value="Unassembled WGS sequence"/>
</dbReference>
<gene>
    <name evidence="2" type="ORF">T4A_2860</name>
    <name evidence="3" type="ORF">T4A_7927</name>
    <name evidence="4" type="ORF">T4B_3325</name>
    <name evidence="5" type="ORF">T4C_13483</name>
</gene>
<name>A0A0V1E3J1_TRIPS</name>
<dbReference type="EMBL" id="JYDV01000023">
    <property type="protein sequence ID" value="KRZ40932.1"/>
    <property type="molecule type" value="Genomic_DNA"/>
</dbReference>
<evidence type="ECO:0000256" key="1">
    <source>
        <dbReference type="SAM" id="Phobius"/>
    </source>
</evidence>
<keyword evidence="1" id="KW-0812">Transmembrane</keyword>
<dbReference type="Proteomes" id="UP000054805">
    <property type="component" value="Unassembled WGS sequence"/>
</dbReference>
<evidence type="ECO:0000313" key="6">
    <source>
        <dbReference type="Proteomes" id="UP000054632"/>
    </source>
</evidence>
<evidence type="ECO:0000313" key="4">
    <source>
        <dbReference type="EMBL" id="KRY99465.1"/>
    </source>
</evidence>
<dbReference type="Proteomes" id="UP000054632">
    <property type="component" value="Unassembled WGS sequence"/>
</dbReference>
<accession>A0A0V1E3J1</accession>
<protein>
    <submittedName>
        <fullName evidence="3">Uncharacterized protein</fullName>
    </submittedName>
</protein>
<reference evidence="6 7" key="1">
    <citation type="submission" date="2015-01" db="EMBL/GenBank/DDBJ databases">
        <title>Evolution of Trichinella species and genotypes.</title>
        <authorList>
            <person name="Korhonen P.K."/>
            <person name="Edoardo P."/>
            <person name="Giuseppe L.R."/>
            <person name="Gasser R.B."/>
        </authorList>
    </citation>
    <scope>NUCLEOTIDE SEQUENCE [LARGE SCALE GENOMIC DNA]</scope>
    <source>
        <strain evidence="3">ISS13</strain>
        <strain evidence="5">ISS176</strain>
        <strain evidence="4">ISS588</strain>
    </source>
</reference>
<evidence type="ECO:0000313" key="7">
    <source>
        <dbReference type="Proteomes" id="UP000054805"/>
    </source>
</evidence>
<comment type="caution">
    <text evidence="3">The sequence shown here is derived from an EMBL/GenBank/DDBJ whole genome shotgun (WGS) entry which is preliminary data.</text>
</comment>
<evidence type="ECO:0000313" key="3">
    <source>
        <dbReference type="EMBL" id="KRY68300.1"/>
    </source>
</evidence>
<keyword evidence="7" id="KW-1185">Reference proteome</keyword>
<evidence type="ECO:0000313" key="5">
    <source>
        <dbReference type="EMBL" id="KRZ40932.1"/>
    </source>
</evidence>
<organism evidence="3 6">
    <name type="scientific">Trichinella pseudospiralis</name>
    <name type="common">Parasitic roundworm</name>
    <dbReference type="NCBI Taxonomy" id="6337"/>
    <lineage>
        <taxon>Eukaryota</taxon>
        <taxon>Metazoa</taxon>
        <taxon>Ecdysozoa</taxon>
        <taxon>Nematoda</taxon>
        <taxon>Enoplea</taxon>
        <taxon>Dorylaimia</taxon>
        <taxon>Trichinellida</taxon>
        <taxon>Trichinellidae</taxon>
        <taxon>Trichinella</taxon>
    </lineage>
</organism>
<dbReference type="EMBL" id="JYDR01000114">
    <property type="protein sequence ID" value="KRY68300.1"/>
    <property type="molecule type" value="Genomic_DNA"/>
</dbReference>
<dbReference type="EMBL" id="JYDS01001184">
    <property type="protein sequence ID" value="KRY99465.1"/>
    <property type="molecule type" value="Genomic_DNA"/>
</dbReference>
<evidence type="ECO:0000313" key="2">
    <source>
        <dbReference type="EMBL" id="KRY63936.1"/>
    </source>
</evidence>
<keyword evidence="1" id="KW-0472">Membrane</keyword>
<keyword evidence="1" id="KW-1133">Transmembrane helix</keyword>
<dbReference type="AlphaFoldDB" id="A0A0V1E3J1"/>
<proteinExistence type="predicted"/>
<sequence length="57" mass="6237">MVGKGGGQTYGAINKEFFMWHIVGIIIVYGSASGFAACQLSLTCHLRWLVPSDNDIY</sequence>
<feature type="transmembrane region" description="Helical" evidence="1">
    <location>
        <begin position="18"/>
        <end position="38"/>
    </location>
</feature>